<evidence type="ECO:0000313" key="3">
    <source>
        <dbReference type="EMBL" id="JAI61050.1"/>
    </source>
</evidence>
<dbReference type="Gene3D" id="2.10.90.10">
    <property type="entry name" value="Cystine-knot cytokines"/>
    <property type="match status" value="1"/>
</dbReference>
<dbReference type="GO" id="GO:0008083">
    <property type="term" value="F:growth factor activity"/>
    <property type="evidence" value="ECO:0007669"/>
    <property type="project" value="InterPro"/>
</dbReference>
<dbReference type="GO" id="GO:0016020">
    <property type="term" value="C:membrane"/>
    <property type="evidence" value="ECO:0007669"/>
    <property type="project" value="InterPro"/>
</dbReference>
<keyword evidence="1" id="KW-0472">Membrane</keyword>
<dbReference type="AlphaFoldDB" id="A0A0P4W6V4"/>
<dbReference type="InterPro" id="IPR000072">
    <property type="entry name" value="PDGF/VEGF_dom"/>
</dbReference>
<keyword evidence="1" id="KW-1133">Transmembrane helix</keyword>
<feature type="domain" description="Platelet-derived growth factor (PDGF) family profile" evidence="2">
    <location>
        <begin position="114"/>
        <end position="199"/>
    </location>
</feature>
<dbReference type="EMBL" id="GDRN01087352">
    <property type="protein sequence ID" value="JAI61050.1"/>
    <property type="molecule type" value="Transcribed_RNA"/>
</dbReference>
<evidence type="ECO:0000256" key="1">
    <source>
        <dbReference type="SAM" id="Phobius"/>
    </source>
</evidence>
<sequence length="199" mass="22308">MKQIITKFRGSLDKVVTQGYIIPGCVIFAFSFVLGIIVAWSQVQRTCDVAPHCNTSVTADVPLEVTVPGVNHESDDTPITMNAAEDDLVLVSSTSPPTYEEAFSQQQKKLKNITRCQPMLHAVKVKEELENWDDLQDKELLPPEVPLNRCPSCGLCLGEKQCQPTKIKLTETIVRYRDDDNGIKYIKKDLEEHLECSCV</sequence>
<proteinExistence type="predicted"/>
<reference evidence="3" key="1">
    <citation type="submission" date="2015-09" db="EMBL/GenBank/DDBJ databases">
        <title>Scylla olivacea transcriptome.</title>
        <authorList>
            <person name="Ikhwanuddin M."/>
        </authorList>
    </citation>
    <scope>NUCLEOTIDE SEQUENCE</scope>
</reference>
<keyword evidence="1" id="KW-0812">Transmembrane</keyword>
<protein>
    <recommendedName>
        <fullName evidence="2">Platelet-derived growth factor (PDGF) family profile domain-containing protein</fullName>
    </recommendedName>
</protein>
<name>A0A0P4W6V4_SCYOL</name>
<dbReference type="InterPro" id="IPR029034">
    <property type="entry name" value="Cystine-knot_cytokine"/>
</dbReference>
<feature type="transmembrane region" description="Helical" evidence="1">
    <location>
        <begin position="20"/>
        <end position="40"/>
    </location>
</feature>
<organism evidence="3">
    <name type="scientific">Scylla olivacea</name>
    <name type="common">Orange mud crab</name>
    <name type="synonym">Cancer olivacea</name>
    <dbReference type="NCBI Taxonomy" id="85551"/>
    <lineage>
        <taxon>Eukaryota</taxon>
        <taxon>Metazoa</taxon>
        <taxon>Ecdysozoa</taxon>
        <taxon>Arthropoda</taxon>
        <taxon>Crustacea</taxon>
        <taxon>Multicrustacea</taxon>
        <taxon>Malacostraca</taxon>
        <taxon>Eumalacostraca</taxon>
        <taxon>Eucarida</taxon>
        <taxon>Decapoda</taxon>
        <taxon>Pleocyemata</taxon>
        <taxon>Brachyura</taxon>
        <taxon>Eubrachyura</taxon>
        <taxon>Portunoidea</taxon>
        <taxon>Portunidae</taxon>
        <taxon>Portuninae</taxon>
        <taxon>Scylla</taxon>
    </lineage>
</organism>
<dbReference type="SUPFAM" id="SSF57501">
    <property type="entry name" value="Cystine-knot cytokines"/>
    <property type="match status" value="1"/>
</dbReference>
<evidence type="ECO:0000259" key="2">
    <source>
        <dbReference type="PROSITE" id="PS50278"/>
    </source>
</evidence>
<dbReference type="PROSITE" id="PS50278">
    <property type="entry name" value="PDGF_2"/>
    <property type="match status" value="1"/>
</dbReference>
<accession>A0A0P4W6V4</accession>